<dbReference type="EMBL" id="CP104874">
    <property type="protein sequence ID" value="WWF05231.1"/>
    <property type="molecule type" value="Genomic_DNA"/>
</dbReference>
<dbReference type="Gene3D" id="1.10.10.10">
    <property type="entry name" value="Winged helix-like DNA-binding domain superfamily/Winged helix DNA-binding domain"/>
    <property type="match status" value="1"/>
</dbReference>
<reference evidence="2 3" key="1">
    <citation type="submission" date="2022-09" db="EMBL/GenBank/DDBJ databases">
        <title>Complete genome sequence of Janibacter terrae strain COS04-44, PCL-degrading bacteria isolated from oil spilled coast.</title>
        <authorList>
            <person name="Park H."/>
            <person name="Kim J.Y."/>
            <person name="An S.H."/>
            <person name="Lee C.M."/>
            <person name="Weon H.-Y."/>
        </authorList>
    </citation>
    <scope>NUCLEOTIDE SEQUENCE [LARGE SCALE GENOMIC DNA]</scope>
    <source>
        <strain evidence="2 3">COS04-44</strain>
    </source>
</reference>
<gene>
    <name evidence="2" type="ORF">N5P18_16500</name>
</gene>
<dbReference type="InterPro" id="IPR036390">
    <property type="entry name" value="WH_DNA-bd_sf"/>
</dbReference>
<accession>A0ABZ2FDG0</accession>
<dbReference type="Gene3D" id="1.10.3290.10">
    <property type="entry name" value="Fido-like domain"/>
    <property type="match status" value="1"/>
</dbReference>
<dbReference type="SUPFAM" id="SSF46785">
    <property type="entry name" value="Winged helix' DNA-binding domain"/>
    <property type="match status" value="1"/>
</dbReference>
<organism evidence="2 3">
    <name type="scientific">Janibacter terrae</name>
    <dbReference type="NCBI Taxonomy" id="103817"/>
    <lineage>
        <taxon>Bacteria</taxon>
        <taxon>Bacillati</taxon>
        <taxon>Actinomycetota</taxon>
        <taxon>Actinomycetes</taxon>
        <taxon>Micrococcales</taxon>
        <taxon>Intrasporangiaceae</taxon>
        <taxon>Janibacter</taxon>
    </lineage>
</organism>
<evidence type="ECO:0000313" key="2">
    <source>
        <dbReference type="EMBL" id="WWF05231.1"/>
    </source>
</evidence>
<evidence type="ECO:0000259" key="1">
    <source>
        <dbReference type="PROSITE" id="PS51459"/>
    </source>
</evidence>
<name>A0ABZ2FDG0_9MICO</name>
<dbReference type="InterPro" id="IPR036597">
    <property type="entry name" value="Fido-like_dom_sf"/>
</dbReference>
<dbReference type="InterPro" id="IPR040198">
    <property type="entry name" value="Fido_containing"/>
</dbReference>
<dbReference type="PANTHER" id="PTHR13504:SF38">
    <property type="entry name" value="FIDO DOMAIN-CONTAINING PROTEIN"/>
    <property type="match status" value="1"/>
</dbReference>
<evidence type="ECO:0000313" key="3">
    <source>
        <dbReference type="Proteomes" id="UP001381003"/>
    </source>
</evidence>
<dbReference type="Pfam" id="PF02661">
    <property type="entry name" value="Fic"/>
    <property type="match status" value="1"/>
</dbReference>
<dbReference type="Proteomes" id="UP001381003">
    <property type="component" value="Chromosome"/>
</dbReference>
<keyword evidence="3" id="KW-1185">Reference proteome</keyword>
<dbReference type="InterPro" id="IPR036388">
    <property type="entry name" value="WH-like_DNA-bd_sf"/>
</dbReference>
<protein>
    <submittedName>
        <fullName evidence="2">Fic family protein</fullName>
    </submittedName>
</protein>
<dbReference type="InterPro" id="IPR003812">
    <property type="entry name" value="Fido"/>
</dbReference>
<proteinExistence type="predicted"/>
<sequence length="399" mass="42965">MDQRATTQVSWETLPWERDTGRPLSRGQRARISSTYEAAVPARIARLEPTISPATLAAADDARGEISRFDAELSSMLPGTELAALPAVLLRTESASSSQIEHVTAGARALAMAELDLAPAGSNAQLVAANVKAMTRAVRLAEDVTPQSLLAIHDALMHDQPHAAPGRWRTEQVWIGGSSASPHGASFVAPAHTRVEQALEDLCDFVVRPDIPLLPQCAIAHAQFETIHPFNDGNGRVGRALVHAMLQRGGATTRATVPVSAGLLADTQAYFDALSSYREGDVDPIIDRFTEATFAAIGNGRALARELLEIHVGWTERIRARRDAAIWRALPLLLGHPVITSALLQHELGLSQPAADQVIVRLREAGIVTRATGRQRYVTWAATEVTAALDSFAERARRG</sequence>
<feature type="domain" description="Fido" evidence="1">
    <location>
        <begin position="144"/>
        <end position="291"/>
    </location>
</feature>
<dbReference type="SUPFAM" id="SSF140931">
    <property type="entry name" value="Fic-like"/>
    <property type="match status" value="1"/>
</dbReference>
<dbReference type="PROSITE" id="PS51459">
    <property type="entry name" value="FIDO"/>
    <property type="match status" value="1"/>
</dbReference>
<dbReference type="PANTHER" id="PTHR13504">
    <property type="entry name" value="FIDO DOMAIN-CONTAINING PROTEIN DDB_G0283145"/>
    <property type="match status" value="1"/>
</dbReference>
<dbReference type="RefSeq" id="WP_338538271.1">
    <property type="nucleotide sequence ID" value="NZ_CP104874.1"/>
</dbReference>